<reference evidence="3" key="1">
    <citation type="journal article" date="2019" name="Nat. Commun.">
        <title>The genome of broomcorn millet.</title>
        <authorList>
            <person name="Zou C."/>
            <person name="Miki D."/>
            <person name="Li D."/>
            <person name="Tang Q."/>
            <person name="Xiao L."/>
            <person name="Rajput S."/>
            <person name="Deng P."/>
            <person name="Jia W."/>
            <person name="Huang R."/>
            <person name="Zhang M."/>
            <person name="Sun Y."/>
            <person name="Hu J."/>
            <person name="Fu X."/>
            <person name="Schnable P.S."/>
            <person name="Li F."/>
            <person name="Zhang H."/>
            <person name="Feng B."/>
            <person name="Zhu X."/>
            <person name="Liu R."/>
            <person name="Schnable J.C."/>
            <person name="Zhu J.-K."/>
            <person name="Zhang H."/>
        </authorList>
    </citation>
    <scope>NUCLEOTIDE SEQUENCE [LARGE SCALE GENOMIC DNA]</scope>
</reference>
<protein>
    <submittedName>
        <fullName evidence="2">Uncharacterized protein</fullName>
    </submittedName>
</protein>
<proteinExistence type="predicted"/>
<sequence length="78" mass="8108">MPIKWQVWTQPDGRLVWVPATETPPTPPPPPPEAPAAAGPPDPAPPHSPPTVGAPIEGSISTSAYTPAFELAPIMDDP</sequence>
<dbReference type="EMBL" id="PQIB02000004">
    <property type="protein sequence ID" value="RLN25047.1"/>
    <property type="molecule type" value="Genomic_DNA"/>
</dbReference>
<feature type="region of interest" description="Disordered" evidence="1">
    <location>
        <begin position="11"/>
        <end position="78"/>
    </location>
</feature>
<organism evidence="2 3">
    <name type="scientific">Panicum miliaceum</name>
    <name type="common">Proso millet</name>
    <name type="synonym">Broomcorn millet</name>
    <dbReference type="NCBI Taxonomy" id="4540"/>
    <lineage>
        <taxon>Eukaryota</taxon>
        <taxon>Viridiplantae</taxon>
        <taxon>Streptophyta</taxon>
        <taxon>Embryophyta</taxon>
        <taxon>Tracheophyta</taxon>
        <taxon>Spermatophyta</taxon>
        <taxon>Magnoliopsida</taxon>
        <taxon>Liliopsida</taxon>
        <taxon>Poales</taxon>
        <taxon>Poaceae</taxon>
        <taxon>PACMAD clade</taxon>
        <taxon>Panicoideae</taxon>
        <taxon>Panicodae</taxon>
        <taxon>Paniceae</taxon>
        <taxon>Panicinae</taxon>
        <taxon>Panicum</taxon>
        <taxon>Panicum sect. Panicum</taxon>
    </lineage>
</organism>
<evidence type="ECO:0000313" key="2">
    <source>
        <dbReference type="EMBL" id="RLN25047.1"/>
    </source>
</evidence>
<keyword evidence="3" id="KW-1185">Reference proteome</keyword>
<dbReference type="Proteomes" id="UP000275267">
    <property type="component" value="Unassembled WGS sequence"/>
</dbReference>
<evidence type="ECO:0000256" key="1">
    <source>
        <dbReference type="SAM" id="MobiDB-lite"/>
    </source>
</evidence>
<name>A0A3L6STQ2_PANMI</name>
<accession>A0A3L6STQ2</accession>
<comment type="caution">
    <text evidence="2">The sequence shown here is derived from an EMBL/GenBank/DDBJ whole genome shotgun (WGS) entry which is preliminary data.</text>
</comment>
<gene>
    <name evidence="2" type="ORF">C2845_PM07G00800</name>
</gene>
<dbReference type="AlphaFoldDB" id="A0A3L6STQ2"/>
<dbReference type="STRING" id="4540.A0A3L6STQ2"/>
<feature type="compositionally biased region" description="Pro residues" evidence="1">
    <location>
        <begin position="22"/>
        <end position="49"/>
    </location>
</feature>
<evidence type="ECO:0000313" key="3">
    <source>
        <dbReference type="Proteomes" id="UP000275267"/>
    </source>
</evidence>